<evidence type="ECO:0000313" key="3">
    <source>
        <dbReference type="RefSeq" id="XP_072846710.1"/>
    </source>
</evidence>
<evidence type="ECO:0000256" key="1">
    <source>
        <dbReference type="SAM" id="Phobius"/>
    </source>
</evidence>
<keyword evidence="1" id="KW-0472">Membrane</keyword>
<dbReference type="RefSeq" id="XP_072846710.1">
    <property type="nucleotide sequence ID" value="XM_072990609.1"/>
</dbReference>
<reference evidence="2 3" key="1">
    <citation type="submission" date="2025-05" db="UniProtKB">
        <authorList>
            <consortium name="RefSeq"/>
        </authorList>
    </citation>
    <scope>NUCLEOTIDE SEQUENCE [LARGE SCALE GENOMIC DNA]</scope>
</reference>
<protein>
    <submittedName>
        <fullName evidence="3 4">Uncharacterized protein isoform X1</fullName>
    </submittedName>
</protein>
<proteinExistence type="predicted"/>
<accession>A0ABM5FMT6</accession>
<keyword evidence="2" id="KW-1185">Reference proteome</keyword>
<dbReference type="GeneID" id="140704568"/>
<feature type="transmembrane region" description="Helical" evidence="1">
    <location>
        <begin position="27"/>
        <end position="51"/>
    </location>
</feature>
<keyword evidence="1" id="KW-1133">Transmembrane helix</keyword>
<dbReference type="RefSeq" id="XP_072846711.1">
    <property type="nucleotide sequence ID" value="XM_072990610.1"/>
</dbReference>
<sequence length="210" mass="23324">MPTSTVPMDSNVVAIIIATRARSFKDIISSLFSISSSVFIVAILVLLLLLYHRDPLCCQFLCSCRFFQNPSQYDCPPPYFSSNQRLVGTQSGAQHLETNTTENPAVQGDELFCVGPPGSYQLPPWEQPRLPSYESVRKKDRQREIHQMIAERFGLWAEVPQELPPPYEQALQYPAALSGTEVGSALSAGQSLPDMLQASPTYPTQRNTSV</sequence>
<evidence type="ECO:0000313" key="4">
    <source>
        <dbReference type="RefSeq" id="XP_072846711.1"/>
    </source>
</evidence>
<organism evidence="2 4">
    <name type="scientific">Pogona vitticeps</name>
    <name type="common">central bearded dragon</name>
    <dbReference type="NCBI Taxonomy" id="103695"/>
    <lineage>
        <taxon>Eukaryota</taxon>
        <taxon>Metazoa</taxon>
        <taxon>Chordata</taxon>
        <taxon>Craniata</taxon>
        <taxon>Vertebrata</taxon>
        <taxon>Euteleostomi</taxon>
        <taxon>Lepidosauria</taxon>
        <taxon>Squamata</taxon>
        <taxon>Bifurcata</taxon>
        <taxon>Unidentata</taxon>
        <taxon>Episquamata</taxon>
        <taxon>Toxicofera</taxon>
        <taxon>Iguania</taxon>
        <taxon>Acrodonta</taxon>
        <taxon>Agamidae</taxon>
        <taxon>Amphibolurinae</taxon>
        <taxon>Pogona</taxon>
    </lineage>
</organism>
<gene>
    <name evidence="3 4" type="primary">LOC140704568</name>
</gene>
<evidence type="ECO:0000313" key="2">
    <source>
        <dbReference type="Proteomes" id="UP001652642"/>
    </source>
</evidence>
<keyword evidence="1" id="KW-0812">Transmembrane</keyword>
<name>A0ABM5FMT6_9SAUR</name>
<dbReference type="Proteomes" id="UP001652642">
    <property type="component" value="Chromosome 2"/>
</dbReference>